<dbReference type="EMBL" id="JBHMEA010000007">
    <property type="protein sequence ID" value="MFB9230692.1"/>
    <property type="molecule type" value="Genomic_DNA"/>
</dbReference>
<dbReference type="RefSeq" id="WP_213887766.1">
    <property type="nucleotide sequence ID" value="NZ_JAGFNU010000001.1"/>
</dbReference>
<sequence length="161" mass="17745">MIRPAKKADAAAVADIWNPAIRDSLATFNCVEKSFHEIERMIEQKDAAGHGFFVAEENESQLGFAYYGQFRGGIGYAHTMENTIYLAPETKGRGVGRKLMNALENHAQGAGAHSMFAGVCAENLAGLAFHEAVGYTEVARLNEVGRKFNQWLDLVLLQKRI</sequence>
<proteinExistence type="predicted"/>
<evidence type="ECO:0000313" key="5">
    <source>
        <dbReference type="Proteomes" id="UP001589683"/>
    </source>
</evidence>
<protein>
    <submittedName>
        <fullName evidence="4">GNAT family N-acetyltransferase</fullName>
        <ecNumber evidence="4">2.3.-.-</ecNumber>
    </submittedName>
</protein>
<dbReference type="PANTHER" id="PTHR43072">
    <property type="entry name" value="N-ACETYLTRANSFERASE"/>
    <property type="match status" value="1"/>
</dbReference>
<reference evidence="4 5" key="1">
    <citation type="submission" date="2024-09" db="EMBL/GenBank/DDBJ databases">
        <authorList>
            <person name="Sun Q."/>
            <person name="Mori K."/>
        </authorList>
    </citation>
    <scope>NUCLEOTIDE SEQUENCE [LARGE SCALE GENOMIC DNA]</scope>
    <source>
        <strain evidence="4 5">CECT 8726</strain>
    </source>
</reference>
<dbReference type="Gene3D" id="3.40.630.30">
    <property type="match status" value="1"/>
</dbReference>
<accession>A0ABV5JB62</accession>
<dbReference type="GO" id="GO:0016746">
    <property type="term" value="F:acyltransferase activity"/>
    <property type="evidence" value="ECO:0007669"/>
    <property type="project" value="UniProtKB-KW"/>
</dbReference>
<evidence type="ECO:0000256" key="1">
    <source>
        <dbReference type="ARBA" id="ARBA00022679"/>
    </source>
</evidence>
<name>A0ABV5JB62_9RHOB</name>
<comment type="caution">
    <text evidence="4">The sequence shown here is derived from an EMBL/GenBank/DDBJ whole genome shotgun (WGS) entry which is preliminary data.</text>
</comment>
<dbReference type="PANTHER" id="PTHR43072:SF23">
    <property type="entry name" value="UPF0039 PROTEIN C11D3.02C"/>
    <property type="match status" value="1"/>
</dbReference>
<dbReference type="CDD" id="cd04301">
    <property type="entry name" value="NAT_SF"/>
    <property type="match status" value="1"/>
</dbReference>
<dbReference type="EC" id="2.3.-.-" evidence="4"/>
<evidence type="ECO:0000313" key="4">
    <source>
        <dbReference type="EMBL" id="MFB9230692.1"/>
    </source>
</evidence>
<organism evidence="4 5">
    <name type="scientific">Pseudohalocynthiibacter aestuariivivens</name>
    <dbReference type="NCBI Taxonomy" id="1591409"/>
    <lineage>
        <taxon>Bacteria</taxon>
        <taxon>Pseudomonadati</taxon>
        <taxon>Pseudomonadota</taxon>
        <taxon>Alphaproteobacteria</taxon>
        <taxon>Rhodobacterales</taxon>
        <taxon>Paracoccaceae</taxon>
        <taxon>Pseudohalocynthiibacter</taxon>
    </lineage>
</organism>
<dbReference type="SUPFAM" id="SSF55729">
    <property type="entry name" value="Acyl-CoA N-acyltransferases (Nat)"/>
    <property type="match status" value="1"/>
</dbReference>
<keyword evidence="2 4" id="KW-0012">Acyltransferase</keyword>
<evidence type="ECO:0000256" key="2">
    <source>
        <dbReference type="ARBA" id="ARBA00023315"/>
    </source>
</evidence>
<dbReference type="Pfam" id="PF13420">
    <property type="entry name" value="Acetyltransf_4"/>
    <property type="match status" value="1"/>
</dbReference>
<dbReference type="InterPro" id="IPR016181">
    <property type="entry name" value="Acyl_CoA_acyltransferase"/>
</dbReference>
<dbReference type="InterPro" id="IPR000182">
    <property type="entry name" value="GNAT_dom"/>
</dbReference>
<evidence type="ECO:0000259" key="3">
    <source>
        <dbReference type="PROSITE" id="PS51186"/>
    </source>
</evidence>
<keyword evidence="1 4" id="KW-0808">Transferase</keyword>
<dbReference type="Proteomes" id="UP001589683">
    <property type="component" value="Unassembled WGS sequence"/>
</dbReference>
<keyword evidence="5" id="KW-1185">Reference proteome</keyword>
<feature type="domain" description="N-acetyltransferase" evidence="3">
    <location>
        <begin position="1"/>
        <end position="161"/>
    </location>
</feature>
<dbReference type="PROSITE" id="PS51186">
    <property type="entry name" value="GNAT"/>
    <property type="match status" value="1"/>
</dbReference>
<gene>
    <name evidence="4" type="ORF">ACFFUT_02685</name>
</gene>